<dbReference type="InterPro" id="IPR003819">
    <property type="entry name" value="TauD/TfdA-like"/>
</dbReference>
<feature type="domain" description="TauD/TfdA-like" evidence="7">
    <location>
        <begin position="5"/>
        <end position="279"/>
    </location>
</feature>
<keyword evidence="5" id="KW-0408">Iron</keyword>
<organism evidence="8 9">
    <name type="scientific">Borborobacter arsenicus</name>
    <dbReference type="NCBI Taxonomy" id="1851146"/>
    <lineage>
        <taxon>Bacteria</taxon>
        <taxon>Pseudomonadati</taxon>
        <taxon>Pseudomonadota</taxon>
        <taxon>Alphaproteobacteria</taxon>
        <taxon>Hyphomicrobiales</taxon>
        <taxon>Phyllobacteriaceae</taxon>
        <taxon>Borborobacter</taxon>
    </lineage>
</organism>
<gene>
    <name evidence="8" type="ORF">EET67_16640</name>
</gene>
<evidence type="ECO:0000259" key="7">
    <source>
        <dbReference type="Pfam" id="PF02668"/>
    </source>
</evidence>
<feature type="region of interest" description="Disordered" evidence="6">
    <location>
        <begin position="170"/>
        <end position="194"/>
    </location>
</feature>
<dbReference type="GO" id="GO:0006790">
    <property type="term" value="P:sulfur compound metabolic process"/>
    <property type="evidence" value="ECO:0007669"/>
    <property type="project" value="TreeGrafter"/>
</dbReference>
<dbReference type="Proteomes" id="UP000281647">
    <property type="component" value="Unassembled WGS sequence"/>
</dbReference>
<dbReference type="InterPro" id="IPR051323">
    <property type="entry name" value="AtsK-like"/>
</dbReference>
<keyword evidence="4" id="KW-0560">Oxidoreductase</keyword>
<accession>A0A432V3C2</accession>
<evidence type="ECO:0000256" key="5">
    <source>
        <dbReference type="ARBA" id="ARBA00023004"/>
    </source>
</evidence>
<dbReference type="GO" id="GO:0000908">
    <property type="term" value="F:taurine dioxygenase activity"/>
    <property type="evidence" value="ECO:0007669"/>
    <property type="project" value="TreeGrafter"/>
</dbReference>
<comment type="caution">
    <text evidence="8">The sequence shown here is derived from an EMBL/GenBank/DDBJ whole genome shotgun (WGS) entry which is preliminary data.</text>
</comment>
<keyword evidence="2" id="KW-0479">Metal-binding</keyword>
<proteinExistence type="inferred from homology"/>
<evidence type="ECO:0000256" key="1">
    <source>
        <dbReference type="ARBA" id="ARBA00005896"/>
    </source>
</evidence>
<feature type="compositionally biased region" description="Basic and acidic residues" evidence="6">
    <location>
        <begin position="170"/>
        <end position="185"/>
    </location>
</feature>
<evidence type="ECO:0000313" key="9">
    <source>
        <dbReference type="Proteomes" id="UP000281647"/>
    </source>
</evidence>
<dbReference type="AlphaFoldDB" id="A0A432V3C2"/>
<name>A0A432V3C2_9HYPH</name>
<keyword evidence="3 8" id="KW-0223">Dioxygenase</keyword>
<keyword evidence="9" id="KW-1185">Reference proteome</keyword>
<dbReference type="GO" id="GO:0046872">
    <property type="term" value="F:metal ion binding"/>
    <property type="evidence" value="ECO:0007669"/>
    <property type="project" value="UniProtKB-KW"/>
</dbReference>
<dbReference type="OrthoDB" id="7209371at2"/>
<dbReference type="SUPFAM" id="SSF51197">
    <property type="entry name" value="Clavaminate synthase-like"/>
    <property type="match status" value="1"/>
</dbReference>
<dbReference type="PANTHER" id="PTHR30468:SF1">
    <property type="entry name" value="ALPHA-KETOGLUTARATE-DEPENDENT SULFONATE DIOXYGENASE"/>
    <property type="match status" value="1"/>
</dbReference>
<evidence type="ECO:0000313" key="8">
    <source>
        <dbReference type="EMBL" id="RUM96697.1"/>
    </source>
</evidence>
<reference evidence="8 9" key="1">
    <citation type="submission" date="2018-11" db="EMBL/GenBank/DDBJ databases">
        <title>Pseudaminobacter arsenicus sp. nov., an arsenic-resistant bacterium isolated from arsenic-rich aquifers.</title>
        <authorList>
            <person name="Mu Y."/>
        </authorList>
    </citation>
    <scope>NUCLEOTIDE SEQUENCE [LARGE SCALE GENOMIC DNA]</scope>
    <source>
        <strain evidence="8 9">CB3</strain>
    </source>
</reference>
<dbReference type="InterPro" id="IPR042098">
    <property type="entry name" value="TauD-like_sf"/>
</dbReference>
<evidence type="ECO:0000256" key="3">
    <source>
        <dbReference type="ARBA" id="ARBA00022964"/>
    </source>
</evidence>
<comment type="similarity">
    <text evidence="1">Belongs to the TfdA dioxygenase family.</text>
</comment>
<protein>
    <submittedName>
        <fullName evidence="8">TauD/TfdA family dioxygenase</fullName>
    </submittedName>
</protein>
<dbReference type="PANTHER" id="PTHR30468">
    <property type="entry name" value="ALPHA-KETOGLUTARATE-DEPENDENT SULFONATE DIOXYGENASE"/>
    <property type="match status" value="1"/>
</dbReference>
<dbReference type="EMBL" id="RKST01000017">
    <property type="protein sequence ID" value="RUM96697.1"/>
    <property type="molecule type" value="Genomic_DNA"/>
</dbReference>
<evidence type="ECO:0000256" key="2">
    <source>
        <dbReference type="ARBA" id="ARBA00022723"/>
    </source>
</evidence>
<dbReference type="GO" id="GO:0005737">
    <property type="term" value="C:cytoplasm"/>
    <property type="evidence" value="ECO:0007669"/>
    <property type="project" value="TreeGrafter"/>
</dbReference>
<evidence type="ECO:0000256" key="4">
    <source>
        <dbReference type="ARBA" id="ARBA00023002"/>
    </source>
</evidence>
<dbReference type="Pfam" id="PF02668">
    <property type="entry name" value="TauD"/>
    <property type="match status" value="1"/>
</dbReference>
<evidence type="ECO:0000256" key="6">
    <source>
        <dbReference type="SAM" id="MobiDB-lite"/>
    </source>
</evidence>
<dbReference type="Gene3D" id="3.60.130.10">
    <property type="entry name" value="Clavaminate synthase-like"/>
    <property type="match status" value="1"/>
</dbReference>
<sequence>MKVIPTGGALGARIEGLDLSRPLKEDEVKGIVRAVGEHGVICIPDQKLEPVHLKAFSGNFGELEVNVASSFQEKDHPEIMILSNMREDGKPIGFADAGQDWHTDMSYSSTVAFANILYGIKIPRRDGRPLGCTAFCDMHKAYEMLPDDIKRRIDGRTATHDFNKFWEKMRREKGSARPPLTEEQRRKKPPVSHPMVMAHPITGRSVLYANPGYTVSIDGMPAAESDEILEFLFTHQIRPEFQHQHLWTENDVLMWDNFGTIHNAIADYGPDEHRLIKRCQVMADKVLADTFGVRPVH</sequence>